<name>A0A841YEF5_9LIST</name>
<dbReference type="EMBL" id="JAARPY010000006">
    <property type="protein sequence ID" value="MBC1398772.1"/>
    <property type="molecule type" value="Genomic_DNA"/>
</dbReference>
<keyword evidence="1" id="KW-1133">Transmembrane helix</keyword>
<gene>
    <name evidence="2" type="ORF">HB844_07820</name>
</gene>
<protein>
    <submittedName>
        <fullName evidence="2">DUF3139 domain-containing protein</fullName>
    </submittedName>
</protein>
<evidence type="ECO:0000256" key="1">
    <source>
        <dbReference type="SAM" id="Phobius"/>
    </source>
</evidence>
<proteinExistence type="predicted"/>
<accession>A0A841YEF5</accession>
<keyword evidence="1" id="KW-0812">Transmembrane</keyword>
<sequence>MKKMIIIVLSLVIIGGGLWYYIYNGPMKEKEGKKAIEEYMTAQNVNLQDVTELRTGVDFLSGVYIEAYVTNADSENEYIYSYSRNSEKPYDVNLLVMKDGSEQTGKNVKYPKLTRE</sequence>
<feature type="transmembrane region" description="Helical" evidence="1">
    <location>
        <begin position="6"/>
        <end position="23"/>
    </location>
</feature>
<evidence type="ECO:0000313" key="2">
    <source>
        <dbReference type="EMBL" id="MBC1398772.1"/>
    </source>
</evidence>
<dbReference type="Proteomes" id="UP000571128">
    <property type="component" value="Unassembled WGS sequence"/>
</dbReference>
<dbReference type="RefSeq" id="WP_115095893.1">
    <property type="nucleotide sequence ID" value="NZ_JAARPY010000006.1"/>
</dbReference>
<evidence type="ECO:0000313" key="3">
    <source>
        <dbReference type="Proteomes" id="UP000571128"/>
    </source>
</evidence>
<keyword evidence="1" id="KW-0472">Membrane</keyword>
<reference evidence="2 3" key="1">
    <citation type="submission" date="2020-03" db="EMBL/GenBank/DDBJ databases">
        <title>Soil Listeria distribution.</title>
        <authorList>
            <person name="Liao J."/>
            <person name="Wiedmann M."/>
        </authorList>
    </citation>
    <scope>NUCLEOTIDE SEQUENCE [LARGE SCALE GENOMIC DNA]</scope>
    <source>
        <strain evidence="2 3">FSL L7-1645</strain>
    </source>
</reference>
<comment type="caution">
    <text evidence="2">The sequence shown here is derived from an EMBL/GenBank/DDBJ whole genome shotgun (WGS) entry which is preliminary data.</text>
</comment>
<dbReference type="AlphaFoldDB" id="A0A841YEF5"/>
<organism evidence="2 3">
    <name type="scientific">Listeria fleischmannii</name>
    <dbReference type="NCBI Taxonomy" id="1069827"/>
    <lineage>
        <taxon>Bacteria</taxon>
        <taxon>Bacillati</taxon>
        <taxon>Bacillota</taxon>
        <taxon>Bacilli</taxon>
        <taxon>Bacillales</taxon>
        <taxon>Listeriaceae</taxon>
        <taxon>Listeria</taxon>
    </lineage>
</organism>